<dbReference type="KEGG" id="pavi:110755254"/>
<dbReference type="Gramene" id="Pav_sc0000465.1_g860.1.mk:mrna">
    <property type="protein sequence ID" value="Pav_sc0000465.1_g860.1.mk:CDS:1"/>
    <property type="gene ID" value="Pav_sc0000465.1_g860.1.mk"/>
</dbReference>
<evidence type="ECO:0000313" key="4">
    <source>
        <dbReference type="RefSeq" id="XP_021812122.1"/>
    </source>
</evidence>
<organism evidence="3 4">
    <name type="scientific">Prunus avium</name>
    <name type="common">Cherry</name>
    <name type="synonym">Cerasus avium</name>
    <dbReference type="NCBI Taxonomy" id="42229"/>
    <lineage>
        <taxon>Eukaryota</taxon>
        <taxon>Viridiplantae</taxon>
        <taxon>Streptophyta</taxon>
        <taxon>Embryophyta</taxon>
        <taxon>Tracheophyta</taxon>
        <taxon>Spermatophyta</taxon>
        <taxon>Magnoliopsida</taxon>
        <taxon>eudicotyledons</taxon>
        <taxon>Gunneridae</taxon>
        <taxon>Pentapetalae</taxon>
        <taxon>rosids</taxon>
        <taxon>fabids</taxon>
        <taxon>Rosales</taxon>
        <taxon>Rosaceae</taxon>
        <taxon>Amygdaloideae</taxon>
        <taxon>Amygdaleae</taxon>
        <taxon>Prunus</taxon>
    </lineage>
</organism>
<evidence type="ECO:0000259" key="2">
    <source>
        <dbReference type="Pfam" id="PF14392"/>
    </source>
</evidence>
<dbReference type="InterPro" id="IPR025558">
    <property type="entry name" value="DUF4283"/>
</dbReference>
<reference evidence="4" key="1">
    <citation type="submission" date="2025-08" db="UniProtKB">
        <authorList>
            <consortium name="RefSeq"/>
        </authorList>
    </citation>
    <scope>IDENTIFICATION</scope>
</reference>
<dbReference type="InterPro" id="IPR025836">
    <property type="entry name" value="Zn_knuckle_CX2CX4HX4C"/>
</dbReference>
<sequence>MKSVESSFSKSLVPTQYEQEGISVDIEVLEDLRSDFRFCLVGKVFSIRSYPHGVFKTLIAKLWDFASGLSIREVADNLYLFRFQREQDLTRVLAMEPWSFKRMLILLRRVDGASPVREITLSTTDFWIQVHNLPILSMTASVARLIGNRLGSFLEVAQGDDGDCIGRCLRIRVRVDVTKPLWRGMNISFSGIGSKWVDFTYERLPEFCHDCGSLEHWTPDCSRPSMDIRVGVVKPFSSSLHASLEPFGGPRFSDRRARDRSITFSELAGPSCDEDRRWLNPSSAVVLQSPEHNLAVGSGYSDLSPSIQEISQLHGFQKSEAVSPLPVGKLKAQVSMSHTSQLGLSGTATLHDPAQRVETSSPVLPTNLDTSTTSVSPLTSGFSDISFPNSTHLEIGLGLSSTSCKGWKRSARLKGVADTTLPLTDVTNSIPLLGGLPDDFTHGSLQIKCPKKIKVNSLSSGDKTVVDAAGLPHHEK</sequence>
<dbReference type="PANTHER" id="PTHR31286:SF167">
    <property type="entry name" value="OS09G0268800 PROTEIN"/>
    <property type="match status" value="1"/>
</dbReference>
<dbReference type="PANTHER" id="PTHR31286">
    <property type="entry name" value="GLYCINE-RICH CELL WALL STRUCTURAL PROTEIN 1.8-LIKE"/>
    <property type="match status" value="1"/>
</dbReference>
<gene>
    <name evidence="4" type="primary">LOC110755254</name>
</gene>
<proteinExistence type="predicted"/>
<dbReference type="GeneID" id="110755254"/>
<evidence type="ECO:0000313" key="3">
    <source>
        <dbReference type="Proteomes" id="UP000515124"/>
    </source>
</evidence>
<keyword evidence="3" id="KW-1185">Reference proteome</keyword>
<protein>
    <submittedName>
        <fullName evidence="4">Uncharacterized protein LOC110755254</fullName>
    </submittedName>
</protein>
<dbReference type="RefSeq" id="XP_021812122.1">
    <property type="nucleotide sequence ID" value="XM_021956430.1"/>
</dbReference>
<accession>A0A6P5SCK1</accession>
<name>A0A6P5SCK1_PRUAV</name>
<dbReference type="Proteomes" id="UP000515124">
    <property type="component" value="Unplaced"/>
</dbReference>
<feature type="domain" description="DUF4283" evidence="1">
    <location>
        <begin position="35"/>
        <end position="109"/>
    </location>
</feature>
<evidence type="ECO:0000259" key="1">
    <source>
        <dbReference type="Pfam" id="PF14111"/>
    </source>
</evidence>
<feature type="domain" description="Zinc knuckle CX2CX4HX4C" evidence="2">
    <location>
        <begin position="175"/>
        <end position="221"/>
    </location>
</feature>
<dbReference type="Pfam" id="PF14392">
    <property type="entry name" value="zf-CCHC_4"/>
    <property type="match status" value="1"/>
</dbReference>
<dbReference type="AlphaFoldDB" id="A0A6P5SCK1"/>
<dbReference type="Pfam" id="PF14111">
    <property type="entry name" value="DUF4283"/>
    <property type="match status" value="1"/>
</dbReference>
<dbReference type="InterPro" id="IPR040256">
    <property type="entry name" value="At4g02000-like"/>
</dbReference>